<name>A0A9W6II29_9PROT</name>
<dbReference type="GO" id="GO:0032259">
    <property type="term" value="P:methylation"/>
    <property type="evidence" value="ECO:0007669"/>
    <property type="project" value="UniProtKB-KW"/>
</dbReference>
<comment type="caution">
    <text evidence="2">The sequence shown here is derived from an EMBL/GenBank/DDBJ whole genome shotgun (WGS) entry which is preliminary data.</text>
</comment>
<dbReference type="GO" id="GO:0008168">
    <property type="term" value="F:methyltransferase activity"/>
    <property type="evidence" value="ECO:0007669"/>
    <property type="project" value="UniProtKB-KW"/>
</dbReference>
<accession>A0A9W6II29</accession>
<gene>
    <name evidence="2" type="ORF">GCM10017621_02250</name>
</gene>
<dbReference type="AlphaFoldDB" id="A0A9W6II29"/>
<evidence type="ECO:0000313" key="2">
    <source>
        <dbReference type="EMBL" id="GLK50717.1"/>
    </source>
</evidence>
<reference evidence="2" key="2">
    <citation type="submission" date="2023-01" db="EMBL/GenBank/DDBJ databases">
        <authorList>
            <person name="Sun Q."/>
            <person name="Evtushenko L."/>
        </authorList>
    </citation>
    <scope>NUCLEOTIDE SEQUENCE</scope>
    <source>
        <strain evidence="2">VKM B-1513</strain>
    </source>
</reference>
<dbReference type="SUPFAM" id="SSF53335">
    <property type="entry name" value="S-adenosyl-L-methionine-dependent methyltransferases"/>
    <property type="match status" value="1"/>
</dbReference>
<dbReference type="Gene3D" id="3.40.50.150">
    <property type="entry name" value="Vaccinia Virus protein VP39"/>
    <property type="match status" value="1"/>
</dbReference>
<protein>
    <submittedName>
        <fullName evidence="2">SAM-dependent methyltransferase</fullName>
    </submittedName>
</protein>
<proteinExistence type="predicted"/>
<dbReference type="PANTHER" id="PTHR20974:SF0">
    <property type="entry name" value="UPF0585 PROTEIN CG18661"/>
    <property type="match status" value="1"/>
</dbReference>
<evidence type="ECO:0000256" key="1">
    <source>
        <dbReference type="SAM" id="MobiDB-lite"/>
    </source>
</evidence>
<dbReference type="PANTHER" id="PTHR20974">
    <property type="entry name" value="UPF0585 PROTEIN CG18661"/>
    <property type="match status" value="1"/>
</dbReference>
<dbReference type="Pfam" id="PF06080">
    <property type="entry name" value="DUF938"/>
    <property type="match status" value="1"/>
</dbReference>
<feature type="compositionally biased region" description="Low complexity" evidence="1">
    <location>
        <begin position="1"/>
        <end position="15"/>
    </location>
</feature>
<feature type="region of interest" description="Disordered" evidence="1">
    <location>
        <begin position="1"/>
        <end position="35"/>
    </location>
</feature>
<dbReference type="InterPro" id="IPR010342">
    <property type="entry name" value="DUF938"/>
</dbReference>
<dbReference type="EMBL" id="BSFE01000001">
    <property type="protein sequence ID" value="GLK50717.1"/>
    <property type="molecule type" value="Genomic_DNA"/>
</dbReference>
<dbReference type="InterPro" id="IPR029063">
    <property type="entry name" value="SAM-dependent_MTases_sf"/>
</dbReference>
<dbReference type="Proteomes" id="UP001143486">
    <property type="component" value="Unassembled WGS sequence"/>
</dbReference>
<keyword evidence="3" id="KW-1185">Reference proteome</keyword>
<sequence length="227" mass="23893">MKTPSSSHSSSPATSQAIALETRDSDAGRLMSPSAARNRTPIAGMLAGILPENAQVLEIGSGTGEHAVAACLQRPDICWQPSDPDARSRSSQAAWASEADGRISAPLALDLRDPDWFAAAGAADALVCINVIHISPWIVTEHLAAGAAALLEAGGPVYLYGPYREGEATAPSNLEFDRSLKSRNPDWGVRALSDVVAVFDQAGFDLESRAGMPANNLSLVFRKREAS</sequence>
<evidence type="ECO:0000313" key="3">
    <source>
        <dbReference type="Proteomes" id="UP001143486"/>
    </source>
</evidence>
<reference evidence="2" key="1">
    <citation type="journal article" date="2014" name="Int. J. Syst. Evol. Microbiol.">
        <title>Complete genome sequence of Corynebacterium casei LMG S-19264T (=DSM 44701T), isolated from a smear-ripened cheese.</title>
        <authorList>
            <consortium name="US DOE Joint Genome Institute (JGI-PGF)"/>
            <person name="Walter F."/>
            <person name="Albersmeier A."/>
            <person name="Kalinowski J."/>
            <person name="Ruckert C."/>
        </authorList>
    </citation>
    <scope>NUCLEOTIDE SEQUENCE</scope>
    <source>
        <strain evidence="2">VKM B-1513</strain>
    </source>
</reference>
<keyword evidence="2" id="KW-0489">Methyltransferase</keyword>
<keyword evidence="2" id="KW-0808">Transferase</keyword>
<organism evidence="2 3">
    <name type="scientific">Maricaulis virginensis</name>
    <dbReference type="NCBI Taxonomy" id="144022"/>
    <lineage>
        <taxon>Bacteria</taxon>
        <taxon>Pseudomonadati</taxon>
        <taxon>Pseudomonadota</taxon>
        <taxon>Alphaproteobacteria</taxon>
        <taxon>Maricaulales</taxon>
        <taxon>Maricaulaceae</taxon>
        <taxon>Maricaulis</taxon>
    </lineage>
</organism>